<evidence type="ECO:0000313" key="1">
    <source>
        <dbReference type="EMBL" id="AKV68086.1"/>
    </source>
</evidence>
<dbReference type="KEGG" id="mpk:VL20_3063"/>
<gene>
    <name evidence="1" type="ORF">VL20_3063</name>
</gene>
<organism evidence="1 2">
    <name type="scientific">Microcystis panniformis FACHB-1757</name>
    <dbReference type="NCBI Taxonomy" id="1638788"/>
    <lineage>
        <taxon>Bacteria</taxon>
        <taxon>Bacillati</taxon>
        <taxon>Cyanobacteriota</taxon>
        <taxon>Cyanophyceae</taxon>
        <taxon>Oscillatoriophycideae</taxon>
        <taxon>Chroococcales</taxon>
        <taxon>Microcystaceae</taxon>
        <taxon>Microcystis</taxon>
    </lineage>
</organism>
<proteinExistence type="predicted"/>
<dbReference type="Proteomes" id="UP000068167">
    <property type="component" value="Chromosome"/>
</dbReference>
<dbReference type="AlphaFoldDB" id="A0A0K1S275"/>
<protein>
    <submittedName>
        <fullName evidence="1">Uncharacterized protein</fullName>
    </submittedName>
</protein>
<dbReference type="PATRIC" id="fig|1638788.3.peg.3086"/>
<dbReference type="EMBL" id="CP011339">
    <property type="protein sequence ID" value="AKV68086.1"/>
    <property type="molecule type" value="Genomic_DNA"/>
</dbReference>
<sequence length="39" mass="4523">MGFMLQPNLRSLNQKWSILLGSPEKIIISQQNHIICHFS</sequence>
<accession>A0A0K1S275</accession>
<evidence type="ECO:0000313" key="2">
    <source>
        <dbReference type="Proteomes" id="UP000068167"/>
    </source>
</evidence>
<name>A0A0K1S275_9CHRO</name>
<reference evidence="1 2" key="1">
    <citation type="journal article" date="2016" name="Stand. Genomic Sci.">
        <title>Complete genome sequence and genomic characterization of Microcystis panniformis FACHB 1757 by third-generation sequencing.</title>
        <authorList>
            <person name="Zhang J.Y."/>
            <person name="Guan R."/>
            <person name="Zhang H.J."/>
            <person name="Li H."/>
            <person name="Xiao P."/>
            <person name="Yu G.L."/>
            <person name="Du L."/>
            <person name="Cao D.M."/>
            <person name="Zhu B.C."/>
            <person name="Li R.H."/>
            <person name="Lu Z.H."/>
        </authorList>
    </citation>
    <scope>NUCLEOTIDE SEQUENCE [LARGE SCALE GENOMIC DNA]</scope>
    <source>
        <strain evidence="1 2">FACHB-1757</strain>
    </source>
</reference>
<keyword evidence="2" id="KW-1185">Reference proteome</keyword>